<evidence type="ECO:0000256" key="6">
    <source>
        <dbReference type="ARBA" id="ARBA00023125"/>
    </source>
</evidence>
<name>A0A2M6WKE6_9BACT</name>
<dbReference type="InterPro" id="IPR047112">
    <property type="entry name" value="RecG/Mfd"/>
</dbReference>
<keyword evidence="3" id="KW-0378">Hydrolase</keyword>
<dbReference type="AlphaFoldDB" id="A0A2M6WKE6"/>
<dbReference type="InterPro" id="IPR027417">
    <property type="entry name" value="P-loop_NTPase"/>
</dbReference>
<evidence type="ECO:0000256" key="3">
    <source>
        <dbReference type="ARBA" id="ARBA00022801"/>
    </source>
</evidence>
<dbReference type="PANTHER" id="PTHR47964">
    <property type="entry name" value="ATP-DEPENDENT DNA HELICASE HOMOLOG RECG, CHLOROPLASTIC"/>
    <property type="match status" value="1"/>
</dbReference>
<dbReference type="SMART" id="SM00487">
    <property type="entry name" value="DEXDc"/>
    <property type="match status" value="1"/>
</dbReference>
<dbReference type="PANTHER" id="PTHR47964:SF1">
    <property type="entry name" value="ATP-DEPENDENT DNA HELICASE HOMOLOG RECG, CHLOROPLASTIC"/>
    <property type="match status" value="1"/>
</dbReference>
<dbReference type="EMBL" id="PFAY01000008">
    <property type="protein sequence ID" value="PIT93236.1"/>
    <property type="molecule type" value="Genomic_DNA"/>
</dbReference>
<feature type="non-terminal residue" evidence="10">
    <location>
        <position position="1"/>
    </location>
</feature>
<keyword evidence="7" id="KW-0234">DNA repair</keyword>
<evidence type="ECO:0000256" key="4">
    <source>
        <dbReference type="ARBA" id="ARBA00022806"/>
    </source>
</evidence>
<dbReference type="PROSITE" id="PS51194">
    <property type="entry name" value="HELICASE_CTER"/>
    <property type="match status" value="1"/>
</dbReference>
<evidence type="ECO:0000256" key="7">
    <source>
        <dbReference type="ARBA" id="ARBA00023204"/>
    </source>
</evidence>
<organism evidence="10 11">
    <name type="scientific">Candidatus Harrisonbacteria bacterium CG10_big_fil_rev_8_21_14_0_10_38_8</name>
    <dbReference type="NCBI Taxonomy" id="1974582"/>
    <lineage>
        <taxon>Bacteria</taxon>
        <taxon>Candidatus Harrisoniibacteriota</taxon>
    </lineage>
</organism>
<evidence type="ECO:0000256" key="5">
    <source>
        <dbReference type="ARBA" id="ARBA00022840"/>
    </source>
</evidence>
<sequence length="501" mass="55872">PKTAEQAKAAKRRFAFDYIFLIQLSNLKARQALSKEKAPSLKLTKTKLNELLSELPFKLTTSQDMSLTEILSDLKNTHPMNRLLQGDVGSGKTAVAALAALVCVHSDKQAVFMAPTEVLTRQHYQTLTGMFSNIPGGVALLTGSESRVYYEKNLEQKKTKVSLKSLIESGKVKTIIGTHALISGGLKIPDLGLVIIDEQHRFGVRQRSALIGAKKKILPHFLSMSATPIPRTLSLAIFGDLDVSTINELPKGRKPIITKIVDPENRMKAYGFIKQQIEKGRQVFFIYPRINASEQKDTEDKRSSAWVGVKNVTEEFELLQKIFPKFKVDMLHGKLKPKEKELVMKKFKDGKTNILVSTSVIEVGVDIPNATIMVIEGAERFGLAQLYQFRGRVGRGEHQSFCFLFTDSHSVTTHQRLQALIKAKNGFELAEKDLEIRGPGQFLGDKQTGLPDLAMNSLNDIRLVKSARDTALMILEKDPELENYPLLLNKLNGLGSEIHLE</sequence>
<evidence type="ECO:0000313" key="11">
    <source>
        <dbReference type="Proteomes" id="UP000229112"/>
    </source>
</evidence>
<protein>
    <submittedName>
        <fullName evidence="10">DNA helicase RecG</fullName>
    </submittedName>
</protein>
<accession>A0A2M6WKE6</accession>
<dbReference type="SMART" id="SM00490">
    <property type="entry name" value="HELICc"/>
    <property type="match status" value="1"/>
</dbReference>
<dbReference type="Pfam" id="PF00270">
    <property type="entry name" value="DEAD"/>
    <property type="match status" value="1"/>
</dbReference>
<dbReference type="Pfam" id="PF00271">
    <property type="entry name" value="Helicase_C"/>
    <property type="match status" value="1"/>
</dbReference>
<dbReference type="GO" id="GO:0006281">
    <property type="term" value="P:DNA repair"/>
    <property type="evidence" value="ECO:0007669"/>
    <property type="project" value="UniProtKB-KW"/>
</dbReference>
<evidence type="ECO:0000256" key="2">
    <source>
        <dbReference type="ARBA" id="ARBA00022763"/>
    </source>
</evidence>
<evidence type="ECO:0000256" key="1">
    <source>
        <dbReference type="ARBA" id="ARBA00022741"/>
    </source>
</evidence>
<proteinExistence type="predicted"/>
<dbReference type="Proteomes" id="UP000229112">
    <property type="component" value="Unassembled WGS sequence"/>
</dbReference>
<dbReference type="GO" id="GO:0003678">
    <property type="term" value="F:DNA helicase activity"/>
    <property type="evidence" value="ECO:0007669"/>
    <property type="project" value="TreeGrafter"/>
</dbReference>
<dbReference type="SUPFAM" id="SSF52540">
    <property type="entry name" value="P-loop containing nucleoside triphosphate hydrolases"/>
    <property type="match status" value="2"/>
</dbReference>
<dbReference type="Gene3D" id="3.40.50.300">
    <property type="entry name" value="P-loop containing nucleotide triphosphate hydrolases"/>
    <property type="match status" value="2"/>
</dbReference>
<evidence type="ECO:0000313" key="10">
    <source>
        <dbReference type="EMBL" id="PIT93236.1"/>
    </source>
</evidence>
<keyword evidence="1" id="KW-0547">Nucleotide-binding</keyword>
<evidence type="ECO:0000259" key="8">
    <source>
        <dbReference type="PROSITE" id="PS51192"/>
    </source>
</evidence>
<dbReference type="InterPro" id="IPR001650">
    <property type="entry name" value="Helicase_C-like"/>
</dbReference>
<keyword evidence="5" id="KW-0067">ATP-binding</keyword>
<keyword evidence="4 10" id="KW-0347">Helicase</keyword>
<feature type="domain" description="Helicase C-terminal" evidence="9">
    <location>
        <begin position="272"/>
        <end position="435"/>
    </location>
</feature>
<dbReference type="InterPro" id="IPR014001">
    <property type="entry name" value="Helicase_ATP-bd"/>
</dbReference>
<dbReference type="GO" id="GO:0005524">
    <property type="term" value="F:ATP binding"/>
    <property type="evidence" value="ECO:0007669"/>
    <property type="project" value="UniProtKB-KW"/>
</dbReference>
<gene>
    <name evidence="10" type="ORF">COU06_01070</name>
</gene>
<evidence type="ECO:0000259" key="9">
    <source>
        <dbReference type="PROSITE" id="PS51194"/>
    </source>
</evidence>
<dbReference type="InterPro" id="IPR011545">
    <property type="entry name" value="DEAD/DEAH_box_helicase_dom"/>
</dbReference>
<dbReference type="Pfam" id="PF19833">
    <property type="entry name" value="RecG_dom3_C"/>
    <property type="match status" value="1"/>
</dbReference>
<feature type="domain" description="Helicase ATP-binding" evidence="8">
    <location>
        <begin position="73"/>
        <end position="246"/>
    </location>
</feature>
<keyword evidence="2" id="KW-0227">DNA damage</keyword>
<keyword evidence="6" id="KW-0238">DNA-binding</keyword>
<dbReference type="GO" id="GO:0016787">
    <property type="term" value="F:hydrolase activity"/>
    <property type="evidence" value="ECO:0007669"/>
    <property type="project" value="UniProtKB-KW"/>
</dbReference>
<comment type="caution">
    <text evidence="10">The sequence shown here is derived from an EMBL/GenBank/DDBJ whole genome shotgun (WGS) entry which is preliminary data.</text>
</comment>
<dbReference type="InterPro" id="IPR045562">
    <property type="entry name" value="RecG_dom3_C"/>
</dbReference>
<dbReference type="PROSITE" id="PS51192">
    <property type="entry name" value="HELICASE_ATP_BIND_1"/>
    <property type="match status" value="1"/>
</dbReference>
<reference evidence="11" key="1">
    <citation type="submission" date="2017-09" db="EMBL/GenBank/DDBJ databases">
        <title>Depth-based differentiation of microbial function through sediment-hosted aquifers and enrichment of novel symbionts in the deep terrestrial subsurface.</title>
        <authorList>
            <person name="Probst A.J."/>
            <person name="Ladd B."/>
            <person name="Jarett J.K."/>
            <person name="Geller-Mcgrath D.E."/>
            <person name="Sieber C.M.K."/>
            <person name="Emerson J.B."/>
            <person name="Anantharaman K."/>
            <person name="Thomas B.C."/>
            <person name="Malmstrom R."/>
            <person name="Stieglmeier M."/>
            <person name="Klingl A."/>
            <person name="Woyke T."/>
            <person name="Ryan C.M."/>
            <person name="Banfield J.F."/>
        </authorList>
    </citation>
    <scope>NUCLEOTIDE SEQUENCE [LARGE SCALE GENOMIC DNA]</scope>
</reference>
<dbReference type="GO" id="GO:0003677">
    <property type="term" value="F:DNA binding"/>
    <property type="evidence" value="ECO:0007669"/>
    <property type="project" value="UniProtKB-KW"/>
</dbReference>